<keyword evidence="3" id="KW-1185">Reference proteome</keyword>
<dbReference type="HOGENOM" id="CLU_2893345_0_0_2"/>
<feature type="transmembrane region" description="Helical" evidence="1">
    <location>
        <begin position="33"/>
        <end position="52"/>
    </location>
</feature>
<evidence type="ECO:0000313" key="2">
    <source>
        <dbReference type="EMBL" id="AGB37316.1"/>
    </source>
</evidence>
<dbReference type="AlphaFoldDB" id="L0JX40"/>
<accession>L0JX40</accession>
<sequence length="62" mass="6734">MTDKDVLFRLNVIIGLLVCVLAIQLFSVLPFGLLAFVLALALLFVPGLLLLLRHSESASAVR</sequence>
<protein>
    <submittedName>
        <fullName evidence="2">Uncharacterized protein</fullName>
    </submittedName>
</protein>
<name>L0JX40_9EURY</name>
<dbReference type="RefSeq" id="WP_015320766.1">
    <property type="nucleotide sequence ID" value="NC_019974.1"/>
</dbReference>
<feature type="transmembrane region" description="Helical" evidence="1">
    <location>
        <begin position="7"/>
        <end position="27"/>
    </location>
</feature>
<keyword evidence="1" id="KW-0472">Membrane</keyword>
<proteinExistence type="predicted"/>
<dbReference type="GeneID" id="14404591"/>
<dbReference type="KEGG" id="nou:Natoc_1507"/>
<gene>
    <name evidence="2" type="ORF">Natoc_1507</name>
</gene>
<organism evidence="2 3">
    <name type="scientific">Natronococcus occultus SP4</name>
    <dbReference type="NCBI Taxonomy" id="694430"/>
    <lineage>
        <taxon>Archaea</taxon>
        <taxon>Methanobacteriati</taxon>
        <taxon>Methanobacteriota</taxon>
        <taxon>Stenosarchaea group</taxon>
        <taxon>Halobacteria</taxon>
        <taxon>Halobacteriales</taxon>
        <taxon>Natrialbaceae</taxon>
        <taxon>Natronococcus</taxon>
    </lineage>
</organism>
<evidence type="ECO:0000313" key="3">
    <source>
        <dbReference type="Proteomes" id="UP000010878"/>
    </source>
</evidence>
<dbReference type="EMBL" id="CP003929">
    <property type="protein sequence ID" value="AGB37316.1"/>
    <property type="molecule type" value="Genomic_DNA"/>
</dbReference>
<dbReference type="Proteomes" id="UP000010878">
    <property type="component" value="Chromosome"/>
</dbReference>
<keyword evidence="1" id="KW-1133">Transmembrane helix</keyword>
<evidence type="ECO:0000256" key="1">
    <source>
        <dbReference type="SAM" id="Phobius"/>
    </source>
</evidence>
<keyword evidence="1" id="KW-0812">Transmembrane</keyword>
<reference evidence="2 3" key="1">
    <citation type="submission" date="2012-11" db="EMBL/GenBank/DDBJ databases">
        <title>FINISHED of Natronococcus occultus SP4, DSM 3396.</title>
        <authorList>
            <consortium name="DOE Joint Genome Institute"/>
            <person name="Eisen J."/>
            <person name="Huntemann M."/>
            <person name="Wei C.-L."/>
            <person name="Han J."/>
            <person name="Detter J.C."/>
            <person name="Han C."/>
            <person name="Tapia R."/>
            <person name="Chen A."/>
            <person name="Kyrpides N."/>
            <person name="Mavromatis K."/>
            <person name="Markowitz V."/>
            <person name="Szeto E."/>
            <person name="Ivanova N."/>
            <person name="Mikhailova N."/>
            <person name="Ovchinnikova G."/>
            <person name="Pagani I."/>
            <person name="Pati A."/>
            <person name="Goodwin L."/>
            <person name="Nordberg H.P."/>
            <person name="Cantor M.N."/>
            <person name="Hua S.X."/>
            <person name="Woyke T."/>
            <person name="Eisen J."/>
            <person name="Klenk H.-P."/>
            <person name="Klenk H.-P."/>
        </authorList>
    </citation>
    <scope>NUCLEOTIDE SEQUENCE [LARGE SCALE GENOMIC DNA]</scope>
    <source>
        <strain evidence="2 3">SP4</strain>
    </source>
</reference>